<accession>A0AB39JDX7</accession>
<sequence>MIVKNIISKNYIIIENDSDYNSKILYYKYGINLNKSTKDVVQTLKDKIKKYY</sequence>
<protein>
    <submittedName>
        <fullName evidence="1">Uncharacterized protein</fullName>
    </submittedName>
</protein>
<proteinExistence type="predicted"/>
<evidence type="ECO:0000313" key="1">
    <source>
        <dbReference type="EMBL" id="XDO02278.1"/>
    </source>
</evidence>
<organism evidence="1">
    <name type="scientific">Florenciella sp. virus SA2</name>
    <dbReference type="NCBI Taxonomy" id="3240092"/>
    <lineage>
        <taxon>Viruses</taxon>
    </lineage>
</organism>
<gene>
    <name evidence="1" type="ORF">FloV-SA2_00460</name>
</gene>
<name>A0AB39JDX7_9VIRU</name>
<reference evidence="1" key="1">
    <citation type="submission" date="2024-03" db="EMBL/GenBank/DDBJ databases">
        <title>Eukaryotic viruses encode the ribosomal protein eL40.</title>
        <authorList>
            <person name="Thomy J."/>
            <person name="Schvarcz C.R."/>
            <person name="McBeain K.A."/>
            <person name="Edwards K.F."/>
            <person name="Steward G.F."/>
        </authorList>
    </citation>
    <scope>NUCLEOTIDE SEQUENCE</scope>
    <source>
        <strain evidence="1">FloV-SA2</strain>
    </source>
</reference>
<dbReference type="EMBL" id="PP542043">
    <property type="protein sequence ID" value="XDO02278.1"/>
    <property type="molecule type" value="Genomic_DNA"/>
</dbReference>